<dbReference type="OrthoDB" id="5976204at2759"/>
<accession>A0A7R8W215</accession>
<evidence type="ECO:0000313" key="1">
    <source>
        <dbReference type="EMBL" id="CAD7222866.1"/>
    </source>
</evidence>
<gene>
    <name evidence="1" type="ORF">CTOB1V02_LOCUS863</name>
</gene>
<name>A0A7R8W215_9CRUS</name>
<protein>
    <submittedName>
        <fullName evidence="1">Uncharacterized protein</fullName>
    </submittedName>
</protein>
<dbReference type="PROSITE" id="PS51053">
    <property type="entry name" value="SERTA"/>
    <property type="match status" value="1"/>
</dbReference>
<dbReference type="InterPro" id="IPR009263">
    <property type="entry name" value="SERTA_dom"/>
</dbReference>
<dbReference type="Pfam" id="PF06031">
    <property type="entry name" value="SERTA"/>
    <property type="match status" value="1"/>
</dbReference>
<dbReference type="AlphaFoldDB" id="A0A7R8W215"/>
<proteinExistence type="predicted"/>
<sequence>MLEDPEKKRRHLRHFERGKSHSSGSREASVSDVKDKLAELRGRIGLCIRRLHRGNVSTFPLLNAFLIDKQLDFSDDLKESIAAHLEKITSEFDAYFEGVVEPFGAVVDDDPRRLRSTVPLWSRRNPTQSIWSGSPRFRAREERKLVLRLTISKLRSIEDPESILRRSVLLNNTYKSLQNRNSIMSAFEEGFPAATTCFFSSYEQQLDEAEVCIVTSPSEDDVEMEATSSQQNELMTLEQDSPSRGFSLTLEPTTPPVAISEQEVTTTSDLTDTNINPADLDAHSTYLPEFANQVRPVSPPPTREVEVVSSDPIFSEEASLGPRSSSNAMSSSSVRPSSSCGISCCENLLQKVVFHSLITSLES</sequence>
<organism evidence="1">
    <name type="scientific">Cyprideis torosa</name>
    <dbReference type="NCBI Taxonomy" id="163714"/>
    <lineage>
        <taxon>Eukaryota</taxon>
        <taxon>Metazoa</taxon>
        <taxon>Ecdysozoa</taxon>
        <taxon>Arthropoda</taxon>
        <taxon>Crustacea</taxon>
        <taxon>Oligostraca</taxon>
        <taxon>Ostracoda</taxon>
        <taxon>Podocopa</taxon>
        <taxon>Podocopida</taxon>
        <taxon>Cytherocopina</taxon>
        <taxon>Cytheroidea</taxon>
        <taxon>Cytherideidae</taxon>
        <taxon>Cyprideis</taxon>
    </lineage>
</organism>
<dbReference type="EMBL" id="OB660114">
    <property type="protein sequence ID" value="CAD7222866.1"/>
    <property type="molecule type" value="Genomic_DNA"/>
</dbReference>
<reference evidence="1" key="1">
    <citation type="submission" date="2020-11" db="EMBL/GenBank/DDBJ databases">
        <authorList>
            <person name="Tran Van P."/>
        </authorList>
    </citation>
    <scope>NUCLEOTIDE SEQUENCE</scope>
</reference>